<dbReference type="SUPFAM" id="SSF46689">
    <property type="entry name" value="Homeodomain-like"/>
    <property type="match status" value="2"/>
</dbReference>
<dbReference type="InterPro" id="IPR003313">
    <property type="entry name" value="AraC-bd"/>
</dbReference>
<dbReference type="InterPro" id="IPR018062">
    <property type="entry name" value="HTH_AraC-typ_CS"/>
</dbReference>
<dbReference type="Gene3D" id="2.60.120.10">
    <property type="entry name" value="Jelly Rolls"/>
    <property type="match status" value="1"/>
</dbReference>
<comment type="caution">
    <text evidence="6">The sequence shown here is derived from an EMBL/GenBank/DDBJ whole genome shotgun (WGS) entry which is preliminary data.</text>
</comment>
<keyword evidence="7" id="KW-1185">Reference proteome</keyword>
<dbReference type="Pfam" id="PF12833">
    <property type="entry name" value="HTH_18"/>
    <property type="match status" value="1"/>
</dbReference>
<dbReference type="SUPFAM" id="SSF51182">
    <property type="entry name" value="RmlC-like cupins"/>
    <property type="match status" value="1"/>
</dbReference>
<evidence type="ECO:0000313" key="7">
    <source>
        <dbReference type="Proteomes" id="UP000620262"/>
    </source>
</evidence>
<feature type="domain" description="HTH araC/xylS-type" evidence="5">
    <location>
        <begin position="182"/>
        <end position="280"/>
    </location>
</feature>
<dbReference type="Gene3D" id="1.10.10.60">
    <property type="entry name" value="Homeodomain-like"/>
    <property type="match status" value="2"/>
</dbReference>
<gene>
    <name evidence="6" type="ORF">H4W29_004612</name>
</gene>
<protein>
    <submittedName>
        <fullName evidence="6">AraC-like DNA-binding protein</fullName>
    </submittedName>
</protein>
<evidence type="ECO:0000313" key="6">
    <source>
        <dbReference type="EMBL" id="MBE1507367.1"/>
    </source>
</evidence>
<sequence length="284" mass="32160">MRDDHFNRSGEWAGSPRSFLIERHTADAMSAAHWHDHVEINLLLDGAMTYLFNGRQERVEAGRLVLFWAAIPHQTILVTPEAPLICVYLPLVDFLALSIDKKARQAIMQGAFVVEPRRRETTSLTVSAWVDEWGKGDPVRRQLIADEVKLRVRRLILDHADDRGTSVAAAATPVSPAIRHSEVLTDLINRHFSEPLNLVDLGRRANVHPTTANRAFRDVLGISVMEYLTRYRLARAMQRLAETEDPILEIALDCGFGSSSRFYDIFKQRTGTTPRQFRLSLGKP</sequence>
<keyword evidence="1" id="KW-0805">Transcription regulation</keyword>
<dbReference type="InterPro" id="IPR014710">
    <property type="entry name" value="RmlC-like_jellyroll"/>
</dbReference>
<dbReference type="RefSeq" id="WP_192731110.1">
    <property type="nucleotide sequence ID" value="NZ_BAAAVL010000012.1"/>
</dbReference>
<dbReference type="Pfam" id="PF02311">
    <property type="entry name" value="AraC_binding"/>
    <property type="match status" value="1"/>
</dbReference>
<dbReference type="PANTHER" id="PTHR46796:SF6">
    <property type="entry name" value="ARAC SUBFAMILY"/>
    <property type="match status" value="1"/>
</dbReference>
<keyword evidence="4" id="KW-0804">Transcription</keyword>
<dbReference type="InterPro" id="IPR009057">
    <property type="entry name" value="Homeodomain-like_sf"/>
</dbReference>
<evidence type="ECO:0000256" key="3">
    <source>
        <dbReference type="ARBA" id="ARBA00023159"/>
    </source>
</evidence>
<name>A0ABR9IX28_RHIVS</name>
<dbReference type="PANTHER" id="PTHR46796">
    <property type="entry name" value="HTH-TYPE TRANSCRIPTIONAL ACTIVATOR RHAS-RELATED"/>
    <property type="match status" value="1"/>
</dbReference>
<evidence type="ECO:0000256" key="2">
    <source>
        <dbReference type="ARBA" id="ARBA00023125"/>
    </source>
</evidence>
<dbReference type="InterPro" id="IPR020449">
    <property type="entry name" value="Tscrpt_reg_AraC-type_HTH"/>
</dbReference>
<dbReference type="PROSITE" id="PS01124">
    <property type="entry name" value="HTH_ARAC_FAMILY_2"/>
    <property type="match status" value="1"/>
</dbReference>
<dbReference type="PROSITE" id="PS00041">
    <property type="entry name" value="HTH_ARAC_FAMILY_1"/>
    <property type="match status" value="1"/>
</dbReference>
<reference evidence="6 7" key="1">
    <citation type="submission" date="2020-10" db="EMBL/GenBank/DDBJ databases">
        <title>Sequencing the genomes of 1000 actinobacteria strains.</title>
        <authorList>
            <person name="Klenk H.-P."/>
        </authorList>
    </citation>
    <scope>NUCLEOTIDE SEQUENCE [LARGE SCALE GENOMIC DNA]</scope>
    <source>
        <strain evidence="6 7">DSM 7307</strain>
    </source>
</reference>
<dbReference type="InterPro" id="IPR018060">
    <property type="entry name" value="HTH_AraC"/>
</dbReference>
<accession>A0ABR9IX28</accession>
<dbReference type="Proteomes" id="UP000620262">
    <property type="component" value="Unassembled WGS sequence"/>
</dbReference>
<dbReference type="SMART" id="SM00342">
    <property type="entry name" value="HTH_ARAC"/>
    <property type="match status" value="1"/>
</dbReference>
<organism evidence="6 7">
    <name type="scientific">Rhizobium viscosum</name>
    <name type="common">Arthrobacter viscosus</name>
    <dbReference type="NCBI Taxonomy" id="1673"/>
    <lineage>
        <taxon>Bacteria</taxon>
        <taxon>Pseudomonadati</taxon>
        <taxon>Pseudomonadota</taxon>
        <taxon>Alphaproteobacteria</taxon>
        <taxon>Hyphomicrobiales</taxon>
        <taxon>Rhizobiaceae</taxon>
        <taxon>Rhizobium/Agrobacterium group</taxon>
        <taxon>Rhizobium</taxon>
    </lineage>
</organism>
<proteinExistence type="predicted"/>
<evidence type="ECO:0000259" key="5">
    <source>
        <dbReference type="PROSITE" id="PS01124"/>
    </source>
</evidence>
<dbReference type="InterPro" id="IPR011051">
    <property type="entry name" value="RmlC_Cupin_sf"/>
</dbReference>
<dbReference type="InterPro" id="IPR050204">
    <property type="entry name" value="AraC_XylS_family_regulators"/>
</dbReference>
<dbReference type="EMBL" id="JADBEC010000002">
    <property type="protein sequence ID" value="MBE1507367.1"/>
    <property type="molecule type" value="Genomic_DNA"/>
</dbReference>
<dbReference type="PRINTS" id="PR00032">
    <property type="entry name" value="HTHARAC"/>
</dbReference>
<keyword evidence="2" id="KW-0238">DNA-binding</keyword>
<keyword evidence="3" id="KW-0010">Activator</keyword>
<evidence type="ECO:0000256" key="4">
    <source>
        <dbReference type="ARBA" id="ARBA00023163"/>
    </source>
</evidence>
<evidence type="ECO:0000256" key="1">
    <source>
        <dbReference type="ARBA" id="ARBA00023015"/>
    </source>
</evidence>